<dbReference type="PANTHER" id="PTHR30026">
    <property type="entry name" value="OUTER MEMBRANE PROTEIN TOLC"/>
    <property type="match status" value="1"/>
</dbReference>
<evidence type="ECO:0000256" key="6">
    <source>
        <dbReference type="ARBA" id="ARBA00023136"/>
    </source>
</evidence>
<keyword evidence="9" id="KW-1185">Reference proteome</keyword>
<dbReference type="EMBL" id="CP146284">
    <property type="protein sequence ID" value="WWV65960.1"/>
    <property type="molecule type" value="Genomic_DNA"/>
</dbReference>
<evidence type="ECO:0000256" key="7">
    <source>
        <dbReference type="ARBA" id="ARBA00023237"/>
    </source>
</evidence>
<comment type="subcellular location">
    <subcellularLocation>
        <location evidence="1">Cell outer membrane</location>
    </subcellularLocation>
</comment>
<keyword evidence="4" id="KW-1134">Transmembrane beta strand</keyword>
<gene>
    <name evidence="8" type="ORF">NEE14_013315</name>
</gene>
<accession>A0ABZ2IIU0</accession>
<protein>
    <submittedName>
        <fullName evidence="8">TolC family protein</fullName>
    </submittedName>
</protein>
<comment type="similarity">
    <text evidence="2">Belongs to the outer membrane factor (OMF) (TC 1.B.17) family.</text>
</comment>
<keyword evidence="6" id="KW-0472">Membrane</keyword>
<dbReference type="InterPro" id="IPR051906">
    <property type="entry name" value="TolC-like"/>
</dbReference>
<evidence type="ECO:0000256" key="4">
    <source>
        <dbReference type="ARBA" id="ARBA00022452"/>
    </source>
</evidence>
<evidence type="ECO:0000313" key="8">
    <source>
        <dbReference type="EMBL" id="WWV65960.1"/>
    </source>
</evidence>
<evidence type="ECO:0000256" key="3">
    <source>
        <dbReference type="ARBA" id="ARBA00022448"/>
    </source>
</evidence>
<evidence type="ECO:0000256" key="1">
    <source>
        <dbReference type="ARBA" id="ARBA00004442"/>
    </source>
</evidence>
<dbReference type="Proteomes" id="UP001320603">
    <property type="component" value="Chromosome"/>
</dbReference>
<dbReference type="PANTHER" id="PTHR30026:SF20">
    <property type="entry name" value="OUTER MEMBRANE PROTEIN TOLC"/>
    <property type="match status" value="1"/>
</dbReference>
<keyword evidence="3" id="KW-0813">Transport</keyword>
<keyword evidence="5" id="KW-0812">Transmembrane</keyword>
<dbReference type="SUPFAM" id="SSF56954">
    <property type="entry name" value="Outer membrane efflux proteins (OEP)"/>
    <property type="match status" value="1"/>
</dbReference>
<evidence type="ECO:0000313" key="9">
    <source>
        <dbReference type="Proteomes" id="UP001320603"/>
    </source>
</evidence>
<dbReference type="Gene3D" id="1.20.1600.10">
    <property type="entry name" value="Outer membrane efflux proteins (OEP)"/>
    <property type="match status" value="1"/>
</dbReference>
<reference evidence="8 9" key="1">
    <citation type="submission" date="2024-02" db="EMBL/GenBank/DDBJ databases">
        <title>Whole genome sequencing of Parabacteroides sp. AD58.</title>
        <authorList>
            <person name="Chaplin A.V."/>
            <person name="Pikina A.P."/>
            <person name="Sokolova S.R."/>
            <person name="Korostin D.O."/>
            <person name="Efimov B.A."/>
        </authorList>
    </citation>
    <scope>NUCLEOTIDE SEQUENCE [LARGE SCALE GENOMIC DNA]</scope>
    <source>
        <strain evidence="8 9">AD58</strain>
    </source>
</reference>
<keyword evidence="7" id="KW-0998">Cell outer membrane</keyword>
<sequence>MKKFLIYIIGIGCFLLPFRMLGQERLEISNETCRQMARESNKSLQVADNNRLNAAIEKQLAKSNFLPNVSGMAGAFYTPKEYTIQEGVNLSMKGVYLAGISVTQPIYTGGKIRAGYQSARIGAEMSQLNQQKETADVVADADEAYWLYVSVCQKVKLLEDYQRQMDELLQQTQVGVDVEMATRNDLLTIESEKSQIEYQLKRAQTGKELARLALCQKIGVPFDTEVVPTDTAIVVEQLCPAVLDTDFSSRPELKLLEKDIQLKEQHIKLSRADYLPSIGFSAGYTYYGGFKMGGVGNSDGIGTLMLSASIPIYHFGENYKKVKKAKVEATNSRLLFEHNKELMAIEVEQQKRSLLDAYQLIETAEKAFAQAEEALRITRLNYQEQMKTLVDLLDAQTRWQEAYSHLIEAQTNYKIQETAYLKSLGRLS</sequence>
<evidence type="ECO:0000256" key="2">
    <source>
        <dbReference type="ARBA" id="ARBA00007613"/>
    </source>
</evidence>
<dbReference type="InterPro" id="IPR003423">
    <property type="entry name" value="OMP_efflux"/>
</dbReference>
<organism evidence="8 9">
    <name type="scientific">Parabacteroides absconsus</name>
    <dbReference type="NCBI Taxonomy" id="2951805"/>
    <lineage>
        <taxon>Bacteria</taxon>
        <taxon>Pseudomonadati</taxon>
        <taxon>Bacteroidota</taxon>
        <taxon>Bacteroidia</taxon>
        <taxon>Bacteroidales</taxon>
        <taxon>Tannerellaceae</taxon>
        <taxon>Parabacteroides</taxon>
    </lineage>
</organism>
<name>A0ABZ2IIU0_9BACT</name>
<dbReference type="RefSeq" id="WP_251966944.1">
    <property type="nucleotide sequence ID" value="NZ_CP146284.1"/>
</dbReference>
<evidence type="ECO:0000256" key="5">
    <source>
        <dbReference type="ARBA" id="ARBA00022692"/>
    </source>
</evidence>
<proteinExistence type="inferred from homology"/>
<dbReference type="Pfam" id="PF02321">
    <property type="entry name" value="OEP"/>
    <property type="match status" value="2"/>
</dbReference>